<reference evidence="2" key="1">
    <citation type="journal article" date="2020" name="Stud. Mycol.">
        <title>101 Dothideomycetes genomes: a test case for predicting lifestyles and emergence of pathogens.</title>
        <authorList>
            <person name="Haridas S."/>
            <person name="Albert R."/>
            <person name="Binder M."/>
            <person name="Bloem J."/>
            <person name="Labutti K."/>
            <person name="Salamov A."/>
            <person name="Andreopoulos B."/>
            <person name="Baker S."/>
            <person name="Barry K."/>
            <person name="Bills G."/>
            <person name="Bluhm B."/>
            <person name="Cannon C."/>
            <person name="Castanera R."/>
            <person name="Culley D."/>
            <person name="Daum C."/>
            <person name="Ezra D."/>
            <person name="Gonzalez J."/>
            <person name="Henrissat B."/>
            <person name="Kuo A."/>
            <person name="Liang C."/>
            <person name="Lipzen A."/>
            <person name="Lutzoni F."/>
            <person name="Magnuson J."/>
            <person name="Mondo S."/>
            <person name="Nolan M."/>
            <person name="Ohm R."/>
            <person name="Pangilinan J."/>
            <person name="Park H.-J."/>
            <person name="Ramirez L."/>
            <person name="Alfaro M."/>
            <person name="Sun H."/>
            <person name="Tritt A."/>
            <person name="Yoshinaga Y."/>
            <person name="Zwiers L.-H."/>
            <person name="Turgeon B."/>
            <person name="Goodwin S."/>
            <person name="Spatafora J."/>
            <person name="Crous P."/>
            <person name="Grigoriev I."/>
        </authorList>
    </citation>
    <scope>NUCLEOTIDE SEQUENCE</scope>
    <source>
        <strain evidence="2">CBS 627.86</strain>
    </source>
</reference>
<dbReference type="AlphaFoldDB" id="A0A6A5ZD33"/>
<name>A0A6A5ZD33_9PLEO</name>
<dbReference type="Proteomes" id="UP000799770">
    <property type="component" value="Unassembled WGS sequence"/>
</dbReference>
<feature type="compositionally biased region" description="Basic and acidic residues" evidence="1">
    <location>
        <begin position="14"/>
        <end position="36"/>
    </location>
</feature>
<feature type="region of interest" description="Disordered" evidence="1">
    <location>
        <begin position="1"/>
        <end position="62"/>
    </location>
</feature>
<proteinExistence type="predicted"/>
<accession>A0A6A5ZD33</accession>
<evidence type="ECO:0000313" key="3">
    <source>
        <dbReference type="Proteomes" id="UP000799770"/>
    </source>
</evidence>
<evidence type="ECO:0000313" key="2">
    <source>
        <dbReference type="EMBL" id="KAF2117115.1"/>
    </source>
</evidence>
<gene>
    <name evidence="2" type="ORF">BDV96DRAFT_19260</name>
</gene>
<keyword evidence="3" id="KW-1185">Reference proteome</keyword>
<dbReference type="OrthoDB" id="3939315at2759"/>
<evidence type="ECO:0000256" key="1">
    <source>
        <dbReference type="SAM" id="MobiDB-lite"/>
    </source>
</evidence>
<protein>
    <submittedName>
        <fullName evidence="2">Uncharacterized protein</fullName>
    </submittedName>
</protein>
<dbReference type="EMBL" id="ML977319">
    <property type="protein sequence ID" value="KAF2117115.1"/>
    <property type="molecule type" value="Genomic_DNA"/>
</dbReference>
<organism evidence="2 3">
    <name type="scientific">Lophiotrema nucula</name>
    <dbReference type="NCBI Taxonomy" id="690887"/>
    <lineage>
        <taxon>Eukaryota</taxon>
        <taxon>Fungi</taxon>
        <taxon>Dikarya</taxon>
        <taxon>Ascomycota</taxon>
        <taxon>Pezizomycotina</taxon>
        <taxon>Dothideomycetes</taxon>
        <taxon>Pleosporomycetidae</taxon>
        <taxon>Pleosporales</taxon>
        <taxon>Lophiotremataceae</taxon>
        <taxon>Lophiotrema</taxon>
    </lineage>
</organism>
<sequence>MDEAPPYSPTASSSERRLPRDYSYTRHDDEVEELMRPRVRPKPHAQARNGARTDVSTIPDAPESPSYYLTNISTAPATLTIPPELSPSYVEPPPDYAPHDALAQSFRLVLPFVYTTKTSTMPRYQLMQEFTRSEKPRRLRIRRLMATESRRHCSLPSPSLAGPQIRYDEDGTMYSITSYEMRGHRSSTLPGHIKLETGGGKLSGGKWTKIWHVTKNTRRDSLNPDNDARLQKRGYQPDEEWDRRLLFFAKKGRWDDPKGDRIATEDGDVFEFVNGGMVGWRKDLLISCWVMRRWMTGDGLRWENDRRGLVTV</sequence>